<dbReference type="EMBL" id="MLJW01004187">
    <property type="protein sequence ID" value="OIQ70468.1"/>
    <property type="molecule type" value="Genomic_DNA"/>
</dbReference>
<evidence type="ECO:0000313" key="1">
    <source>
        <dbReference type="EMBL" id="OIQ70468.1"/>
    </source>
</evidence>
<reference evidence="1" key="1">
    <citation type="submission" date="2016-10" db="EMBL/GenBank/DDBJ databases">
        <title>Sequence of Gallionella enrichment culture.</title>
        <authorList>
            <person name="Poehlein A."/>
            <person name="Muehling M."/>
            <person name="Daniel R."/>
        </authorList>
    </citation>
    <scope>NUCLEOTIDE SEQUENCE</scope>
</reference>
<gene>
    <name evidence="1" type="ORF">GALL_479180</name>
</gene>
<proteinExistence type="predicted"/>
<accession>A0A1J5PS99</accession>
<name>A0A1J5PS99_9ZZZZ</name>
<comment type="caution">
    <text evidence="1">The sequence shown here is derived from an EMBL/GenBank/DDBJ whole genome shotgun (WGS) entry which is preliminary data.</text>
</comment>
<organism evidence="1">
    <name type="scientific">mine drainage metagenome</name>
    <dbReference type="NCBI Taxonomy" id="410659"/>
    <lineage>
        <taxon>unclassified sequences</taxon>
        <taxon>metagenomes</taxon>
        <taxon>ecological metagenomes</taxon>
    </lineage>
</organism>
<dbReference type="AlphaFoldDB" id="A0A1J5PS99"/>
<sequence>MIEMRAAIDCMAATVCCTAAPPSRACEAACCAMASVRRALSAFCLIEAVACSSVAEVSSTEAACSEADCDRLCEVLETWVEAASKWALESRTEVMVWVKRSTMARAEAMTRPISSLVRWFMSTVKSPCSRRENTWNAVRMDVLVRRMTKIDSASSRAVPTPDTSRPRRL</sequence>
<protein>
    <submittedName>
        <fullName evidence="1">Uncharacterized protein</fullName>
    </submittedName>
</protein>